<dbReference type="NCBIfam" id="TIGR02937">
    <property type="entry name" value="sigma70-ECF"/>
    <property type="match status" value="1"/>
</dbReference>
<dbReference type="InterPro" id="IPR013324">
    <property type="entry name" value="RNA_pol_sigma_r3/r4-like"/>
</dbReference>
<keyword evidence="4" id="KW-0731">Sigma factor</keyword>
<evidence type="ECO:0000259" key="7">
    <source>
        <dbReference type="Pfam" id="PF04542"/>
    </source>
</evidence>
<comment type="subunit">
    <text evidence="2">Interacts transiently with the RNA polymerase catalytic core formed by RpoA, RpoB, RpoC and RpoZ (2 alpha, 1 beta, 1 beta' and 1 omega subunit) to form the RNA polymerase holoenzyme that can initiate transcription.</text>
</comment>
<evidence type="ECO:0000256" key="4">
    <source>
        <dbReference type="ARBA" id="ARBA00023082"/>
    </source>
</evidence>
<evidence type="ECO:0000313" key="11">
    <source>
        <dbReference type="Proteomes" id="UP001551011"/>
    </source>
</evidence>
<keyword evidence="3" id="KW-0805">Transcription regulation</keyword>
<organism evidence="10 11">
    <name type="scientific">Streptomyces flaveolus</name>
    <dbReference type="NCBI Taxonomy" id="67297"/>
    <lineage>
        <taxon>Bacteria</taxon>
        <taxon>Bacillati</taxon>
        <taxon>Actinomycetota</taxon>
        <taxon>Actinomycetes</taxon>
        <taxon>Kitasatosporales</taxon>
        <taxon>Streptomycetaceae</taxon>
        <taxon>Streptomyces</taxon>
    </lineage>
</organism>
<reference evidence="10 11" key="1">
    <citation type="submission" date="2024-06" db="EMBL/GenBank/DDBJ databases">
        <title>The Natural Products Discovery Center: Release of the First 8490 Sequenced Strains for Exploring Actinobacteria Biosynthetic Diversity.</title>
        <authorList>
            <person name="Kalkreuter E."/>
            <person name="Kautsar S.A."/>
            <person name="Yang D."/>
            <person name="Bader C.D."/>
            <person name="Teijaro C.N."/>
            <person name="Fluegel L."/>
            <person name="Davis C.M."/>
            <person name="Simpson J.R."/>
            <person name="Lauterbach L."/>
            <person name="Steele A.D."/>
            <person name="Gui C."/>
            <person name="Meng S."/>
            <person name="Li G."/>
            <person name="Viehrig K."/>
            <person name="Ye F."/>
            <person name="Su P."/>
            <person name="Kiefer A.F."/>
            <person name="Nichols A."/>
            <person name="Cepeda A.J."/>
            <person name="Yan W."/>
            <person name="Fan B."/>
            <person name="Jiang Y."/>
            <person name="Adhikari A."/>
            <person name="Zheng C.-J."/>
            <person name="Schuster L."/>
            <person name="Cowan T.M."/>
            <person name="Smanski M.J."/>
            <person name="Chevrette M.G."/>
            <person name="De Carvalho L.P.S."/>
            <person name="Shen B."/>
        </authorList>
    </citation>
    <scope>NUCLEOTIDE SEQUENCE [LARGE SCALE GENOMIC DNA]</scope>
    <source>
        <strain evidence="10 11">NPDC020594</strain>
    </source>
</reference>
<evidence type="ECO:0000256" key="3">
    <source>
        <dbReference type="ARBA" id="ARBA00023015"/>
    </source>
</evidence>
<dbReference type="EMBL" id="JBFAEG010000046">
    <property type="protein sequence ID" value="MEU5713128.1"/>
    <property type="molecule type" value="Genomic_DNA"/>
</dbReference>
<gene>
    <name evidence="10" type="ORF">AB0H04_41010</name>
</gene>
<dbReference type="InterPro" id="IPR052704">
    <property type="entry name" value="ECF_Sigma-70_Domain"/>
</dbReference>
<dbReference type="InterPro" id="IPR007627">
    <property type="entry name" value="RNA_pol_sigma70_r2"/>
</dbReference>
<dbReference type="InterPro" id="IPR013249">
    <property type="entry name" value="RNA_pol_sigma70_r4_t2"/>
</dbReference>
<evidence type="ECO:0000256" key="1">
    <source>
        <dbReference type="ARBA" id="ARBA00010641"/>
    </source>
</evidence>
<keyword evidence="5" id="KW-0804">Transcription</keyword>
<dbReference type="PANTHER" id="PTHR30173">
    <property type="entry name" value="SIGMA 19 FACTOR"/>
    <property type="match status" value="1"/>
</dbReference>
<dbReference type="PANTHER" id="PTHR30173:SF36">
    <property type="entry name" value="ECF RNA POLYMERASE SIGMA FACTOR SIGJ"/>
    <property type="match status" value="1"/>
</dbReference>
<dbReference type="InterPro" id="IPR013325">
    <property type="entry name" value="RNA_pol_sigma_r2"/>
</dbReference>
<sequence>MLRRPGRALCRSAPRSPRSNPPRPHRSSPGCVPHRTHGHRGSECAFLDHRELLFSAIYHMLGSVADTEDALQEVWLAWAARHRNPEVKPVDNARAYLTRIAVNQALARRAHLSRRQETYADSWLPEPLLVSQDDAADGAERAETMSMAVLVVLEALSPLDRAVFVLHEVFCFAHPEIAQTLGRSPAAVRQLATRARRHVQARRPRHRPRRDQHARVTERFAEAALGGDLRALLEVLAPDVTLWTDGGGNGPAVSLRPVHGRDRVAAVFTAVARALPPEGVDVRYRLVAGDPGVLVFSGGSPLAVVVVDLAPDGEHITGIFSVTNPDKLSGIQSLDRDV</sequence>
<dbReference type="Proteomes" id="UP001551011">
    <property type="component" value="Unassembled WGS sequence"/>
</dbReference>
<evidence type="ECO:0000256" key="2">
    <source>
        <dbReference type="ARBA" id="ARBA00011344"/>
    </source>
</evidence>
<dbReference type="Gene3D" id="1.10.10.10">
    <property type="entry name" value="Winged helix-like DNA-binding domain superfamily/Winged helix DNA-binding domain"/>
    <property type="match status" value="1"/>
</dbReference>
<feature type="domain" description="SnoaL-like" evidence="9">
    <location>
        <begin position="218"/>
        <end position="298"/>
    </location>
</feature>
<accession>A0ABV3AMD9</accession>
<feature type="domain" description="RNA polymerase sigma-70 region 2" evidence="7">
    <location>
        <begin position="47"/>
        <end position="111"/>
    </location>
</feature>
<dbReference type="InterPro" id="IPR032710">
    <property type="entry name" value="NTF2-like_dom_sf"/>
</dbReference>
<proteinExistence type="inferred from homology"/>
<dbReference type="RefSeq" id="WP_348539057.1">
    <property type="nucleotide sequence ID" value="NZ_JBFAEG010000046.1"/>
</dbReference>
<dbReference type="Pfam" id="PF04542">
    <property type="entry name" value="Sigma70_r2"/>
    <property type="match status" value="1"/>
</dbReference>
<dbReference type="InterPro" id="IPR014284">
    <property type="entry name" value="RNA_pol_sigma-70_dom"/>
</dbReference>
<dbReference type="InterPro" id="IPR037401">
    <property type="entry name" value="SnoaL-like"/>
</dbReference>
<evidence type="ECO:0000313" key="10">
    <source>
        <dbReference type="EMBL" id="MEU5713128.1"/>
    </source>
</evidence>
<feature type="region of interest" description="Disordered" evidence="6">
    <location>
        <begin position="1"/>
        <end position="40"/>
    </location>
</feature>
<evidence type="ECO:0000259" key="9">
    <source>
        <dbReference type="Pfam" id="PF12680"/>
    </source>
</evidence>
<comment type="caution">
    <text evidence="10">The sequence shown here is derived from an EMBL/GenBank/DDBJ whole genome shotgun (WGS) entry which is preliminary data.</text>
</comment>
<dbReference type="SUPFAM" id="SSF54427">
    <property type="entry name" value="NTF2-like"/>
    <property type="match status" value="1"/>
</dbReference>
<dbReference type="Pfam" id="PF08281">
    <property type="entry name" value="Sigma70_r4_2"/>
    <property type="match status" value="1"/>
</dbReference>
<dbReference type="SUPFAM" id="SSF88946">
    <property type="entry name" value="Sigma2 domain of RNA polymerase sigma factors"/>
    <property type="match status" value="1"/>
</dbReference>
<keyword evidence="11" id="KW-1185">Reference proteome</keyword>
<dbReference type="SUPFAM" id="SSF88659">
    <property type="entry name" value="Sigma3 and sigma4 domains of RNA polymerase sigma factors"/>
    <property type="match status" value="1"/>
</dbReference>
<feature type="domain" description="RNA polymerase sigma factor 70 region 4 type 2" evidence="8">
    <location>
        <begin position="147"/>
        <end position="198"/>
    </location>
</feature>
<evidence type="ECO:0000256" key="6">
    <source>
        <dbReference type="SAM" id="MobiDB-lite"/>
    </source>
</evidence>
<name>A0ABV3AMD9_9ACTN</name>
<dbReference type="InterPro" id="IPR036388">
    <property type="entry name" value="WH-like_DNA-bd_sf"/>
</dbReference>
<evidence type="ECO:0000259" key="8">
    <source>
        <dbReference type="Pfam" id="PF08281"/>
    </source>
</evidence>
<dbReference type="Gene3D" id="1.10.1740.10">
    <property type="match status" value="1"/>
</dbReference>
<dbReference type="Gene3D" id="3.10.450.50">
    <property type="match status" value="1"/>
</dbReference>
<protein>
    <submittedName>
        <fullName evidence="10">Sigma-70 family RNA polymerase sigma factor</fullName>
    </submittedName>
</protein>
<dbReference type="Pfam" id="PF12680">
    <property type="entry name" value="SnoaL_2"/>
    <property type="match status" value="1"/>
</dbReference>
<evidence type="ECO:0000256" key="5">
    <source>
        <dbReference type="ARBA" id="ARBA00023163"/>
    </source>
</evidence>
<comment type="similarity">
    <text evidence="1">Belongs to the sigma-70 factor family. ECF subfamily.</text>
</comment>